<gene>
    <name evidence="1" type="ORF">F4562_005052</name>
</gene>
<organism evidence="1 2">
    <name type="scientific">Streptosporangium becharense</name>
    <dbReference type="NCBI Taxonomy" id="1816182"/>
    <lineage>
        <taxon>Bacteria</taxon>
        <taxon>Bacillati</taxon>
        <taxon>Actinomycetota</taxon>
        <taxon>Actinomycetes</taxon>
        <taxon>Streptosporangiales</taxon>
        <taxon>Streptosporangiaceae</taxon>
        <taxon>Streptosporangium</taxon>
    </lineage>
</organism>
<comment type="caution">
    <text evidence="1">The sequence shown here is derived from an EMBL/GenBank/DDBJ whole genome shotgun (WGS) entry which is preliminary data.</text>
</comment>
<dbReference type="RefSeq" id="WP_260315914.1">
    <property type="nucleotide sequence ID" value="NZ_JACHMP010000001.1"/>
</dbReference>
<protein>
    <submittedName>
        <fullName evidence="1">Uncharacterized protein</fullName>
    </submittedName>
</protein>
<dbReference type="Proteomes" id="UP000540685">
    <property type="component" value="Unassembled WGS sequence"/>
</dbReference>
<evidence type="ECO:0000313" key="2">
    <source>
        <dbReference type="Proteomes" id="UP000540685"/>
    </source>
</evidence>
<sequence>MIEHVDIRHAHTWRAVTVTAAGRRTLRDHLDVFVDLPPRS</sequence>
<name>A0A7W9IK99_9ACTN</name>
<accession>A0A7W9IK99</accession>
<reference evidence="1 2" key="1">
    <citation type="submission" date="2020-08" db="EMBL/GenBank/DDBJ databases">
        <title>Sequencing the genomes of 1000 actinobacteria strains.</title>
        <authorList>
            <person name="Klenk H.-P."/>
        </authorList>
    </citation>
    <scope>NUCLEOTIDE SEQUENCE [LARGE SCALE GENOMIC DNA]</scope>
    <source>
        <strain evidence="1 2">DSM 46887</strain>
    </source>
</reference>
<keyword evidence="2" id="KW-1185">Reference proteome</keyword>
<proteinExistence type="predicted"/>
<evidence type="ECO:0000313" key="1">
    <source>
        <dbReference type="EMBL" id="MBB5821990.1"/>
    </source>
</evidence>
<dbReference type="EMBL" id="JACHMP010000001">
    <property type="protein sequence ID" value="MBB5821990.1"/>
    <property type="molecule type" value="Genomic_DNA"/>
</dbReference>
<dbReference type="AlphaFoldDB" id="A0A7W9IK99"/>